<dbReference type="InterPro" id="IPR003661">
    <property type="entry name" value="HisK_dim/P_dom"/>
</dbReference>
<dbReference type="InterPro" id="IPR003660">
    <property type="entry name" value="HAMP_dom"/>
</dbReference>
<keyword evidence="5" id="KW-0597">Phosphoprotein</keyword>
<comment type="caution">
    <text evidence="13">The sequence shown here is derived from an EMBL/GenBank/DDBJ whole genome shotgun (WGS) entry which is preliminary data.</text>
</comment>
<keyword evidence="6" id="KW-0808">Transferase</keyword>
<dbReference type="Gene3D" id="1.10.287.130">
    <property type="match status" value="1"/>
</dbReference>
<dbReference type="Gene3D" id="3.30.565.10">
    <property type="entry name" value="Histidine kinase-like ATPase, C-terminal domain"/>
    <property type="match status" value="1"/>
</dbReference>
<evidence type="ECO:0000313" key="14">
    <source>
        <dbReference type="Proteomes" id="UP000582837"/>
    </source>
</evidence>
<dbReference type="InterPro" id="IPR036890">
    <property type="entry name" value="HATPase_C_sf"/>
</dbReference>
<comment type="catalytic activity">
    <reaction evidence="1">
        <text>ATP + protein L-histidine = ADP + protein N-phospho-L-histidine.</text>
        <dbReference type="EC" id="2.7.13.3"/>
    </reaction>
</comment>
<evidence type="ECO:0000256" key="6">
    <source>
        <dbReference type="ARBA" id="ARBA00022679"/>
    </source>
</evidence>
<feature type="transmembrane region" description="Helical" evidence="10">
    <location>
        <begin position="99"/>
        <end position="118"/>
    </location>
</feature>
<dbReference type="PROSITE" id="PS50109">
    <property type="entry name" value="HIS_KIN"/>
    <property type="match status" value="1"/>
</dbReference>
<comment type="subcellular location">
    <subcellularLocation>
        <location evidence="2">Cell membrane</location>
        <topology evidence="2">Multi-pass membrane protein</topology>
    </subcellularLocation>
</comment>
<keyword evidence="10" id="KW-1133">Transmembrane helix</keyword>
<dbReference type="EMBL" id="JACHIA010000006">
    <property type="protein sequence ID" value="MBB6071017.1"/>
    <property type="molecule type" value="Genomic_DNA"/>
</dbReference>
<evidence type="ECO:0000256" key="4">
    <source>
        <dbReference type="ARBA" id="ARBA00022475"/>
    </source>
</evidence>
<dbReference type="Pfam" id="PF00512">
    <property type="entry name" value="HisKA"/>
    <property type="match status" value="1"/>
</dbReference>
<dbReference type="Pfam" id="PF02518">
    <property type="entry name" value="HATPase_c"/>
    <property type="match status" value="1"/>
</dbReference>
<evidence type="ECO:0000256" key="3">
    <source>
        <dbReference type="ARBA" id="ARBA00012438"/>
    </source>
</evidence>
<keyword evidence="10" id="KW-0472">Membrane</keyword>
<evidence type="ECO:0000259" key="11">
    <source>
        <dbReference type="PROSITE" id="PS50109"/>
    </source>
</evidence>
<dbReference type="PANTHER" id="PTHR44936:SF10">
    <property type="entry name" value="SENSOR PROTEIN RSTB"/>
    <property type="match status" value="1"/>
</dbReference>
<dbReference type="InterPro" id="IPR003594">
    <property type="entry name" value="HATPase_dom"/>
</dbReference>
<dbReference type="InterPro" id="IPR004358">
    <property type="entry name" value="Sig_transdc_His_kin-like_C"/>
</dbReference>
<dbReference type="CDD" id="cd00082">
    <property type="entry name" value="HisKA"/>
    <property type="match status" value="1"/>
</dbReference>
<evidence type="ECO:0000256" key="2">
    <source>
        <dbReference type="ARBA" id="ARBA00004651"/>
    </source>
</evidence>
<accession>A0A841GZ37</accession>
<keyword evidence="7" id="KW-0547">Nucleotide-binding</keyword>
<protein>
    <recommendedName>
        <fullName evidence="3">histidine kinase</fullName>
        <ecNumber evidence="3">2.7.13.3</ecNumber>
    </recommendedName>
</protein>
<dbReference type="GO" id="GO:0000155">
    <property type="term" value="F:phosphorelay sensor kinase activity"/>
    <property type="evidence" value="ECO:0007669"/>
    <property type="project" value="InterPro"/>
</dbReference>
<dbReference type="InterPro" id="IPR050980">
    <property type="entry name" value="2C_sensor_his_kinase"/>
</dbReference>
<dbReference type="GO" id="GO:0005886">
    <property type="term" value="C:plasma membrane"/>
    <property type="evidence" value="ECO:0007669"/>
    <property type="project" value="UniProtKB-SubCell"/>
</dbReference>
<keyword evidence="4" id="KW-1003">Cell membrane</keyword>
<dbReference type="SUPFAM" id="SSF47384">
    <property type="entry name" value="Homodimeric domain of signal transducing histidine kinase"/>
    <property type="match status" value="1"/>
</dbReference>
<organism evidence="13 14">
    <name type="scientific">Longimicrobium terrae</name>
    <dbReference type="NCBI Taxonomy" id="1639882"/>
    <lineage>
        <taxon>Bacteria</taxon>
        <taxon>Pseudomonadati</taxon>
        <taxon>Gemmatimonadota</taxon>
        <taxon>Longimicrobiia</taxon>
        <taxon>Longimicrobiales</taxon>
        <taxon>Longimicrobiaceae</taxon>
        <taxon>Longimicrobium</taxon>
    </lineage>
</organism>
<keyword evidence="10" id="KW-0812">Transmembrane</keyword>
<dbReference type="AlphaFoldDB" id="A0A841GZ37"/>
<evidence type="ECO:0000256" key="5">
    <source>
        <dbReference type="ARBA" id="ARBA00022553"/>
    </source>
</evidence>
<evidence type="ECO:0000313" key="13">
    <source>
        <dbReference type="EMBL" id="MBB6071017.1"/>
    </source>
</evidence>
<feature type="domain" description="Histidine kinase" evidence="11">
    <location>
        <begin position="196"/>
        <end position="401"/>
    </location>
</feature>
<evidence type="ECO:0000259" key="12">
    <source>
        <dbReference type="PROSITE" id="PS50885"/>
    </source>
</evidence>
<dbReference type="EC" id="2.7.13.3" evidence="3"/>
<dbReference type="SMART" id="SM00387">
    <property type="entry name" value="HATPase_c"/>
    <property type="match status" value="1"/>
</dbReference>
<dbReference type="SUPFAM" id="SSF55874">
    <property type="entry name" value="ATPase domain of HSP90 chaperone/DNA topoisomerase II/histidine kinase"/>
    <property type="match status" value="1"/>
</dbReference>
<keyword evidence="14" id="KW-1185">Reference proteome</keyword>
<dbReference type="PROSITE" id="PS50885">
    <property type="entry name" value="HAMP"/>
    <property type="match status" value="1"/>
</dbReference>
<dbReference type="Gene3D" id="6.10.340.10">
    <property type="match status" value="1"/>
</dbReference>
<evidence type="ECO:0000256" key="8">
    <source>
        <dbReference type="ARBA" id="ARBA00022777"/>
    </source>
</evidence>
<evidence type="ECO:0000256" key="9">
    <source>
        <dbReference type="ARBA" id="ARBA00022840"/>
    </source>
</evidence>
<dbReference type="PRINTS" id="PR00344">
    <property type="entry name" value="BCTRLSENSOR"/>
</dbReference>
<proteinExistence type="predicted"/>
<name>A0A841GZ37_9BACT</name>
<keyword evidence="9" id="KW-0067">ATP-binding</keyword>
<dbReference type="InterPro" id="IPR005467">
    <property type="entry name" value="His_kinase_dom"/>
</dbReference>
<sequence>MPPRRKPFERRLRKALLLFSVLPSLLLVGVGTFMLSRSVRLNDAVGAWERVGRSGGDLVSRAEQSGDTALARAAAVHRAELEESITNARRWEYLLKRGLVLIPLAGLAAGALLAVLALRASRRIGRRLSAPVEELADWAGMIGQGEPLPAPHGRSKSDEFAVLRNALRRMASELETSRERALEAERARTWIGMARRVAHELKNPLTPIRFALRTLERTAPPREDAREALEVLAAESGRLEELARTFAQLGRMPEGPPSEIDLVEMLDYLRRSHLPAELPSSLRAPDDLPRVQGHHDALSRAFGNLLLNAGEAVQGRPGARVDVVLGMLDGEVQVRVMDAGPGIAPEIVERIWEPDFTTRARGTGLGLALVQQTVQSHGGRVWARTRPEGGAEFGVALPVTADADALSALAASSRSAE</sequence>
<feature type="transmembrane region" description="Helical" evidence="10">
    <location>
        <begin position="15"/>
        <end position="35"/>
    </location>
</feature>
<dbReference type="RefSeq" id="WP_170033500.1">
    <property type="nucleotide sequence ID" value="NZ_JABDTL010000001.1"/>
</dbReference>
<dbReference type="InterPro" id="IPR036097">
    <property type="entry name" value="HisK_dim/P_sf"/>
</dbReference>
<feature type="domain" description="HAMP" evidence="12">
    <location>
        <begin position="126"/>
        <end position="179"/>
    </location>
</feature>
<dbReference type="Proteomes" id="UP000582837">
    <property type="component" value="Unassembled WGS sequence"/>
</dbReference>
<evidence type="ECO:0000256" key="10">
    <source>
        <dbReference type="SAM" id="Phobius"/>
    </source>
</evidence>
<dbReference type="SMART" id="SM00388">
    <property type="entry name" value="HisKA"/>
    <property type="match status" value="1"/>
</dbReference>
<evidence type="ECO:0000256" key="7">
    <source>
        <dbReference type="ARBA" id="ARBA00022741"/>
    </source>
</evidence>
<keyword evidence="8 13" id="KW-0418">Kinase</keyword>
<dbReference type="GO" id="GO:0005524">
    <property type="term" value="F:ATP binding"/>
    <property type="evidence" value="ECO:0007669"/>
    <property type="project" value="UniProtKB-KW"/>
</dbReference>
<dbReference type="CDD" id="cd00075">
    <property type="entry name" value="HATPase"/>
    <property type="match status" value="1"/>
</dbReference>
<reference evidence="13 14" key="1">
    <citation type="submission" date="2020-08" db="EMBL/GenBank/DDBJ databases">
        <title>Genomic Encyclopedia of Type Strains, Phase IV (KMG-IV): sequencing the most valuable type-strain genomes for metagenomic binning, comparative biology and taxonomic classification.</title>
        <authorList>
            <person name="Goeker M."/>
        </authorList>
    </citation>
    <scope>NUCLEOTIDE SEQUENCE [LARGE SCALE GENOMIC DNA]</scope>
    <source>
        <strain evidence="13 14">DSM 29007</strain>
    </source>
</reference>
<gene>
    <name evidence="13" type="ORF">HNQ61_002639</name>
</gene>
<dbReference type="PANTHER" id="PTHR44936">
    <property type="entry name" value="SENSOR PROTEIN CREC"/>
    <property type="match status" value="1"/>
</dbReference>
<evidence type="ECO:0000256" key="1">
    <source>
        <dbReference type="ARBA" id="ARBA00000085"/>
    </source>
</evidence>